<accession>A0A4Y8CIN2</accession>
<reference evidence="2 3" key="1">
    <citation type="submission" date="2017-11" db="EMBL/GenBank/DDBJ databases">
        <title>Comparative genomics of Botrytis spp.</title>
        <authorList>
            <person name="Valero-Jimenez C.A."/>
            <person name="Tapia P."/>
            <person name="Veloso J."/>
            <person name="Silva-Moreno E."/>
            <person name="Staats M."/>
            <person name="Valdes J.H."/>
            <person name="Van Kan J.A.L."/>
        </authorList>
    </citation>
    <scope>NUCLEOTIDE SEQUENCE [LARGE SCALE GENOMIC DNA]</scope>
    <source>
        <strain evidence="2 3">MUCL2830</strain>
    </source>
</reference>
<sequence length="122" mass="13751">MQNKQSNEKRLVLMKEKRRRNQVTTGFPRNLSPLSDTESTDGQRSSIAPSPTNAPPTLSRTSPSQTELIQDLQRSTPDIEDLSDTAGEDNIDEEPLEYGEWIEVRECCALIAMIRSKRAAVY</sequence>
<proteinExistence type="predicted"/>
<dbReference type="EMBL" id="PHWZ01000780">
    <property type="protein sequence ID" value="TEY31568.1"/>
    <property type="molecule type" value="Genomic_DNA"/>
</dbReference>
<evidence type="ECO:0000256" key="1">
    <source>
        <dbReference type="SAM" id="MobiDB-lite"/>
    </source>
</evidence>
<feature type="compositionally biased region" description="Basic and acidic residues" evidence="1">
    <location>
        <begin position="1"/>
        <end position="15"/>
    </location>
</feature>
<organism evidence="2 3">
    <name type="scientific">Botryotinia calthae</name>
    <dbReference type="NCBI Taxonomy" id="38488"/>
    <lineage>
        <taxon>Eukaryota</taxon>
        <taxon>Fungi</taxon>
        <taxon>Dikarya</taxon>
        <taxon>Ascomycota</taxon>
        <taxon>Pezizomycotina</taxon>
        <taxon>Leotiomycetes</taxon>
        <taxon>Helotiales</taxon>
        <taxon>Sclerotiniaceae</taxon>
        <taxon>Botryotinia</taxon>
    </lineage>
</organism>
<dbReference type="Proteomes" id="UP000297299">
    <property type="component" value="Unassembled WGS sequence"/>
</dbReference>
<feature type="region of interest" description="Disordered" evidence="1">
    <location>
        <begin position="1"/>
        <end position="96"/>
    </location>
</feature>
<evidence type="ECO:0000313" key="2">
    <source>
        <dbReference type="EMBL" id="TEY31568.1"/>
    </source>
</evidence>
<dbReference type="AlphaFoldDB" id="A0A4Y8CIN2"/>
<feature type="compositionally biased region" description="Acidic residues" evidence="1">
    <location>
        <begin position="78"/>
        <end position="96"/>
    </location>
</feature>
<evidence type="ECO:0000313" key="3">
    <source>
        <dbReference type="Proteomes" id="UP000297299"/>
    </source>
</evidence>
<dbReference type="OrthoDB" id="3573129at2759"/>
<feature type="compositionally biased region" description="Polar residues" evidence="1">
    <location>
        <begin position="22"/>
        <end position="76"/>
    </location>
</feature>
<name>A0A4Y8CIN2_9HELO</name>
<comment type="caution">
    <text evidence="2">The sequence shown here is derived from an EMBL/GenBank/DDBJ whole genome shotgun (WGS) entry which is preliminary data.</text>
</comment>
<protein>
    <submittedName>
        <fullName evidence="2">Uncharacterized protein</fullName>
    </submittedName>
</protein>
<gene>
    <name evidence="2" type="ORF">BOTCAL_0784g00030</name>
</gene>
<keyword evidence="3" id="KW-1185">Reference proteome</keyword>